<dbReference type="InterPro" id="IPR001678">
    <property type="entry name" value="MeTrfase_RsmB-F_NOP2_dom"/>
</dbReference>
<evidence type="ECO:0000256" key="3">
    <source>
        <dbReference type="ARBA" id="ARBA00022691"/>
    </source>
</evidence>
<organism evidence="7 8">
    <name type="scientific">Riccia fluitans</name>
    <dbReference type="NCBI Taxonomy" id="41844"/>
    <lineage>
        <taxon>Eukaryota</taxon>
        <taxon>Viridiplantae</taxon>
        <taxon>Streptophyta</taxon>
        <taxon>Embryophyta</taxon>
        <taxon>Marchantiophyta</taxon>
        <taxon>Marchantiopsida</taxon>
        <taxon>Marchantiidae</taxon>
        <taxon>Marchantiales</taxon>
        <taxon>Ricciaceae</taxon>
        <taxon>Riccia</taxon>
    </lineage>
</organism>
<feature type="active site" description="Nucleophile" evidence="5">
    <location>
        <position position="421"/>
    </location>
</feature>
<dbReference type="PROSITE" id="PS51686">
    <property type="entry name" value="SAM_MT_RSMB_NOP"/>
    <property type="match status" value="1"/>
</dbReference>
<dbReference type="PRINTS" id="PR02008">
    <property type="entry name" value="RCMTFAMILY"/>
</dbReference>
<evidence type="ECO:0000256" key="1">
    <source>
        <dbReference type="ARBA" id="ARBA00022603"/>
    </source>
</evidence>
<feature type="binding site" evidence="5">
    <location>
        <position position="211"/>
    </location>
    <ligand>
        <name>S-adenosyl-L-methionine</name>
        <dbReference type="ChEBI" id="CHEBI:59789"/>
    </ligand>
</feature>
<dbReference type="InterPro" id="IPR023269">
    <property type="entry name" value="RCMT_subfamily_9"/>
</dbReference>
<dbReference type="CDD" id="cd02440">
    <property type="entry name" value="AdoMet_MTases"/>
    <property type="match status" value="1"/>
</dbReference>
<dbReference type="GO" id="GO:0008168">
    <property type="term" value="F:methyltransferase activity"/>
    <property type="evidence" value="ECO:0007669"/>
    <property type="project" value="UniProtKB-KW"/>
</dbReference>
<feature type="binding site" evidence="5">
    <location>
        <position position="359"/>
    </location>
    <ligand>
        <name>S-adenosyl-L-methionine</name>
        <dbReference type="ChEBI" id="CHEBI:59789"/>
    </ligand>
</feature>
<proteinExistence type="inferred from homology"/>
<comment type="caution">
    <text evidence="7">The sequence shown here is derived from an EMBL/GenBank/DDBJ whole genome shotgun (WGS) entry which is preliminary data.</text>
</comment>
<keyword evidence="1 5" id="KW-0489">Methyltransferase</keyword>
<dbReference type="GO" id="GO:0032259">
    <property type="term" value="P:methylation"/>
    <property type="evidence" value="ECO:0007669"/>
    <property type="project" value="UniProtKB-KW"/>
</dbReference>
<dbReference type="GO" id="GO:0003723">
    <property type="term" value="F:RNA binding"/>
    <property type="evidence" value="ECO:0007669"/>
    <property type="project" value="UniProtKB-UniRule"/>
</dbReference>
<sequence>MHLGLRLSSKQLRPGCIYCSRRFNTPSESRSSSVKSDHRTATSWRRLCLSSQHIATAAATTPKVVTTMEEDADVDTKNSKFPFPQVFLDWLSQNGLDQAIYDAANDLPRYIRLKPGREEEILGIEDDLGAKLSKLSWLPGFYSLPPEVQIAGSKSYQEGKIYGMDAASGAAVAALDISPGDDVLDLCAAPGAKLCMLADLLKDSGTLTATDISQHRLAASRTMLIKYGLGTRCRLFLADGTTFSFLPLRHRPKLVEEKPTAGIVEDMTKRHGKHKDAVYVDSLVYGEWKGTKTAREKKAAKRLKYMEDALDRVGGRESELMFYGKDSGIVGMKVVDVFRSSWSREDEAAVNGYDKVLVDAECTHDGSIKHISKYEQWGWDTFERRFFNADRMTSITSLQLQLLRNGFRLLKVGGTLIYSTCSLTVAQNEDVVRNFLRIERDAELREIEDAKNWPCRIAYDSDSCNFRSAFPEKLTSVEVDIIGRRIRV</sequence>
<evidence type="ECO:0000256" key="2">
    <source>
        <dbReference type="ARBA" id="ARBA00022679"/>
    </source>
</evidence>
<dbReference type="PANTHER" id="PTHR22807">
    <property type="entry name" value="NOP2 YEAST -RELATED NOL1/NOP2/FMU SUN DOMAIN-CONTAINING"/>
    <property type="match status" value="1"/>
</dbReference>
<protein>
    <recommendedName>
        <fullName evidence="6">SAM-dependent MTase RsmB/NOP-type domain-containing protein</fullName>
    </recommendedName>
</protein>
<evidence type="ECO:0000256" key="5">
    <source>
        <dbReference type="PROSITE-ProRule" id="PRU01023"/>
    </source>
</evidence>
<evidence type="ECO:0000313" key="7">
    <source>
        <dbReference type="EMBL" id="KAL2622185.1"/>
    </source>
</evidence>
<keyword evidence="4 5" id="KW-0694">RNA-binding</keyword>
<keyword evidence="3 5" id="KW-0949">S-adenosyl-L-methionine</keyword>
<dbReference type="InterPro" id="IPR023267">
    <property type="entry name" value="RCMT"/>
</dbReference>
<feature type="binding site" evidence="5">
    <location>
        <position position="239"/>
    </location>
    <ligand>
        <name>S-adenosyl-L-methionine</name>
        <dbReference type="ChEBI" id="CHEBI:59789"/>
    </ligand>
</feature>
<dbReference type="PRINTS" id="PR02010">
    <property type="entry name" value="RCMT9"/>
</dbReference>
<evidence type="ECO:0000259" key="6">
    <source>
        <dbReference type="PROSITE" id="PS51686"/>
    </source>
</evidence>
<dbReference type="PANTHER" id="PTHR22807:SF16">
    <property type="entry name" value="SAM-DEPENDENT MTASE RSMB_NOP-TYPE DOMAIN-CONTAINING PROTEIN"/>
    <property type="match status" value="1"/>
</dbReference>
<name>A0ABD1Y601_9MARC</name>
<comment type="similarity">
    <text evidence="5">Belongs to the class I-like SAM-binding methyltransferase superfamily. RsmB/NOP family.</text>
</comment>
<dbReference type="Gene3D" id="3.40.50.150">
    <property type="entry name" value="Vaccinia Virus protein VP39"/>
    <property type="match status" value="1"/>
</dbReference>
<evidence type="ECO:0000256" key="4">
    <source>
        <dbReference type="ARBA" id="ARBA00022884"/>
    </source>
</evidence>
<feature type="domain" description="SAM-dependent MTase RsmB/NOP-type" evidence="6">
    <location>
        <begin position="96"/>
        <end position="477"/>
    </location>
</feature>
<dbReference type="SUPFAM" id="SSF53335">
    <property type="entry name" value="S-adenosyl-L-methionine-dependent methyltransferases"/>
    <property type="match status" value="1"/>
</dbReference>
<comment type="caution">
    <text evidence="5">Lacks conserved residue(s) required for the propagation of feature annotation.</text>
</comment>
<gene>
    <name evidence="7" type="ORF">R1flu_002390</name>
</gene>
<dbReference type="EMBL" id="JBHFFA010000006">
    <property type="protein sequence ID" value="KAL2622185.1"/>
    <property type="molecule type" value="Genomic_DNA"/>
</dbReference>
<reference evidence="7 8" key="1">
    <citation type="submission" date="2024-09" db="EMBL/GenBank/DDBJ databases">
        <title>Chromosome-scale assembly of Riccia fluitans.</title>
        <authorList>
            <person name="Paukszto L."/>
            <person name="Sawicki J."/>
            <person name="Karawczyk K."/>
            <person name="Piernik-Szablinska J."/>
            <person name="Szczecinska M."/>
            <person name="Mazdziarz M."/>
        </authorList>
    </citation>
    <scope>NUCLEOTIDE SEQUENCE [LARGE SCALE GENOMIC DNA]</scope>
    <source>
        <strain evidence="7">Rf_01</strain>
        <tissue evidence="7">Aerial parts of the thallus</tissue>
    </source>
</reference>
<evidence type="ECO:0000313" key="8">
    <source>
        <dbReference type="Proteomes" id="UP001605036"/>
    </source>
</evidence>
<dbReference type="Pfam" id="PF01189">
    <property type="entry name" value="Methyltr_RsmB-F"/>
    <property type="match status" value="2"/>
</dbReference>
<dbReference type="AlphaFoldDB" id="A0ABD1Y601"/>
<keyword evidence="2 5" id="KW-0808">Transferase</keyword>
<dbReference type="Proteomes" id="UP001605036">
    <property type="component" value="Unassembled WGS sequence"/>
</dbReference>
<keyword evidence="8" id="KW-1185">Reference proteome</keyword>
<accession>A0ABD1Y601</accession>
<dbReference type="InterPro" id="IPR049560">
    <property type="entry name" value="MeTrfase_RsmB-F_NOP2_cat"/>
</dbReference>
<dbReference type="InterPro" id="IPR029063">
    <property type="entry name" value="SAM-dependent_MTases_sf"/>
</dbReference>